<evidence type="ECO:0000256" key="1">
    <source>
        <dbReference type="SAM" id="MobiDB-lite"/>
    </source>
</evidence>
<proteinExistence type="predicted"/>
<gene>
    <name evidence="2" type="ORF">BJY16_005359</name>
</gene>
<keyword evidence="3" id="KW-1185">Reference proteome</keyword>
<evidence type="ECO:0000313" key="3">
    <source>
        <dbReference type="Proteomes" id="UP000546162"/>
    </source>
</evidence>
<comment type="caution">
    <text evidence="2">The sequence shown here is derived from an EMBL/GenBank/DDBJ whole genome shotgun (WGS) entry which is preliminary data.</text>
</comment>
<dbReference type="EMBL" id="JACHNB010000001">
    <property type="protein sequence ID" value="MBB4741900.1"/>
    <property type="molecule type" value="Genomic_DNA"/>
</dbReference>
<dbReference type="Proteomes" id="UP000546162">
    <property type="component" value="Unassembled WGS sequence"/>
</dbReference>
<sequence>MYQRLVPRRPPTAIMPAFYAGRPVAGKAFDVTPALAGRGDTGSTRKQRLAALADEVRLLVADDLRATPDPVGLRVDVGLPDDVPLLASNDLDSLAYPLVSRLGGATGRRFVSVWVSKRHARTSSVAVLPAHPVPDPGGSQRFQVRTTASIVTTTFRQQIRNQITAARPLPYGGIALQLSFVVGPRRAWPNLWKVTIDSLRPLLGHPAGGRITDLGLHCVVDPAVGHDIGIAVRANPARFRASVPKTADATRHRSGELYARAPQG</sequence>
<evidence type="ECO:0000313" key="2">
    <source>
        <dbReference type="EMBL" id="MBB4741900.1"/>
    </source>
</evidence>
<feature type="region of interest" description="Disordered" evidence="1">
    <location>
        <begin position="244"/>
        <end position="264"/>
    </location>
</feature>
<name>A0A7W7M9K0_9ACTN</name>
<organism evidence="2 3">
    <name type="scientific">Actinoplanes octamycinicus</name>
    <dbReference type="NCBI Taxonomy" id="135948"/>
    <lineage>
        <taxon>Bacteria</taxon>
        <taxon>Bacillati</taxon>
        <taxon>Actinomycetota</taxon>
        <taxon>Actinomycetes</taxon>
        <taxon>Micromonosporales</taxon>
        <taxon>Micromonosporaceae</taxon>
        <taxon>Actinoplanes</taxon>
    </lineage>
</organism>
<protein>
    <submittedName>
        <fullName evidence="2">Uncharacterized protein</fullName>
    </submittedName>
</protein>
<dbReference type="AlphaFoldDB" id="A0A7W7M9K0"/>
<dbReference type="RefSeq" id="WP_185042334.1">
    <property type="nucleotide sequence ID" value="NZ_BAABFG010000005.1"/>
</dbReference>
<reference evidence="2 3" key="1">
    <citation type="submission" date="2020-08" db="EMBL/GenBank/DDBJ databases">
        <title>Sequencing the genomes of 1000 actinobacteria strains.</title>
        <authorList>
            <person name="Klenk H.-P."/>
        </authorList>
    </citation>
    <scope>NUCLEOTIDE SEQUENCE [LARGE SCALE GENOMIC DNA]</scope>
    <source>
        <strain evidence="2 3">DSM 45809</strain>
    </source>
</reference>
<accession>A0A7W7M9K0</accession>